<dbReference type="Proteomes" id="UP001442494">
    <property type="component" value="Unassembled WGS sequence"/>
</dbReference>
<gene>
    <name evidence="2" type="ORF">NDI37_18590</name>
</gene>
<reference evidence="2 3" key="1">
    <citation type="submission" date="2022-04" db="EMBL/GenBank/DDBJ databases">
        <title>Positive selection, recombination, and allopatry shape intraspecific diversity of widespread and dominant cyanobacteria.</title>
        <authorList>
            <person name="Wei J."/>
            <person name="Shu W."/>
            <person name="Hu C."/>
        </authorList>
    </citation>
    <scope>NUCLEOTIDE SEQUENCE [LARGE SCALE GENOMIC DNA]</scope>
    <source>
        <strain evidence="2 3">GB2-A5</strain>
    </source>
</reference>
<comment type="caution">
    <text evidence="2">The sequence shown here is derived from an EMBL/GenBank/DDBJ whole genome shotgun (WGS) entry which is preliminary data.</text>
</comment>
<dbReference type="InterPro" id="IPR041664">
    <property type="entry name" value="AAA_16"/>
</dbReference>
<protein>
    <submittedName>
        <fullName evidence="2">ATP-binding protein</fullName>
    </submittedName>
</protein>
<evidence type="ECO:0000259" key="1">
    <source>
        <dbReference type="Pfam" id="PF13191"/>
    </source>
</evidence>
<evidence type="ECO:0000313" key="2">
    <source>
        <dbReference type="EMBL" id="MEP0866469.1"/>
    </source>
</evidence>
<dbReference type="EMBL" id="JAMPKK010000044">
    <property type="protein sequence ID" value="MEP0866469.1"/>
    <property type="molecule type" value="Genomic_DNA"/>
</dbReference>
<proteinExistence type="predicted"/>
<feature type="domain" description="Orc1-like AAA ATPase" evidence="1">
    <location>
        <begin position="11"/>
        <end position="151"/>
    </location>
</feature>
<dbReference type="SUPFAM" id="SSF52540">
    <property type="entry name" value="P-loop containing nucleoside triphosphate hydrolases"/>
    <property type="match status" value="1"/>
</dbReference>
<keyword evidence="3" id="KW-1185">Reference proteome</keyword>
<evidence type="ECO:0000313" key="3">
    <source>
        <dbReference type="Proteomes" id="UP001442494"/>
    </source>
</evidence>
<keyword evidence="2" id="KW-0547">Nucleotide-binding</keyword>
<dbReference type="GO" id="GO:0005524">
    <property type="term" value="F:ATP binding"/>
    <property type="evidence" value="ECO:0007669"/>
    <property type="project" value="UniProtKB-KW"/>
</dbReference>
<dbReference type="InterPro" id="IPR027417">
    <property type="entry name" value="P-loop_NTPase"/>
</dbReference>
<accession>A0ABV0JTN7</accession>
<dbReference type="Pfam" id="PF13191">
    <property type="entry name" value="AAA_16"/>
    <property type="match status" value="1"/>
</dbReference>
<dbReference type="RefSeq" id="WP_190428083.1">
    <property type="nucleotide sequence ID" value="NZ_JAMPKK010000044.1"/>
</dbReference>
<organism evidence="2 3">
    <name type="scientific">Funiculus sociatus GB2-A5</name>
    <dbReference type="NCBI Taxonomy" id="2933946"/>
    <lineage>
        <taxon>Bacteria</taxon>
        <taxon>Bacillati</taxon>
        <taxon>Cyanobacteriota</taxon>
        <taxon>Cyanophyceae</taxon>
        <taxon>Coleofasciculales</taxon>
        <taxon>Coleofasciculaceae</taxon>
        <taxon>Funiculus</taxon>
    </lineage>
</organism>
<name>A0ABV0JTN7_9CYAN</name>
<dbReference type="Gene3D" id="3.40.50.300">
    <property type="entry name" value="P-loop containing nucleotide triphosphate hydrolases"/>
    <property type="match status" value="1"/>
</dbReference>
<keyword evidence="2" id="KW-0067">ATP-binding</keyword>
<sequence>MVANPFVPQDLVGRQQELQQVSQILSIDGDLLITGVPGSGRRSLIRWAAQKVKARVLEIDCLRTTDGKRFLQLFAESLMATFTAPEELALIGQWIAEHPLSLEELPNGQTRLVWNLSSEGEWSLFEILLNLPQAIADKLNSRVVMVFRNFPHIRSWDRDGKWEAYLREEIAIHTHVSYALIATVGEPWVQDSNLQVVCLAPLSNQELSAWIETAMSLQGLKFDADGLALFLSYVQGHLGDAIALARRIWLDCRVLYGSQKKGLIQPHHVHRSALALVEDISITFESLILLLPSSQVRVLESLALDPTDSPHSREYIQKHQLSRGGSLQGALASLEQKGLVYGAKYGYQIALPLLGFWLKHRIGDWGLGAGD</sequence>